<sequence length="315" mass="33751">MSTQISELHLPVSGSLLTDGGLETTLVFHRGIELPHFAAFVLLASPEGRRELEGYYEPYLALARRHRVGFVLDTPTWRANTDWGEKLGYSPAALRTVNQDAVTFVKDLSSRWQTPLSPCAINGVIGPRGDGYKAGDVDADAAEDYHAPQVEAFAASAVDLISAITMNTVGEAIGIARAAKAQAVPCVVSFTVETDGRLVGGESLREAVEHVDEATDGSPAYYMVNCAHPSHFDGSLAEGAGWTKRLGGIRANASTKSHAELDEAETLDIGDPLDLGRRYARLRGRFPNLRVLGGCCGTDHRHLAAICEACLPVPE</sequence>
<gene>
    <name evidence="1" type="ORF">OXU80_04295</name>
</gene>
<dbReference type="EMBL" id="CP113520">
    <property type="protein sequence ID" value="WAJ29464.1"/>
    <property type="molecule type" value="Genomic_DNA"/>
</dbReference>
<evidence type="ECO:0000313" key="2">
    <source>
        <dbReference type="Proteomes" id="UP001163223"/>
    </source>
</evidence>
<dbReference type="Proteomes" id="UP001163223">
    <property type="component" value="Chromosome"/>
</dbReference>
<reference evidence="1" key="1">
    <citation type="submission" date="2022-11" db="EMBL/GenBank/DDBJ databases">
        <title>beta-Carotene-producing bacterium, Jeongeuplla avenae sp. nov., alleviates the salt stress of Arabidopsis seedlings.</title>
        <authorList>
            <person name="Jiang L."/>
            <person name="Lee J."/>
        </authorList>
    </citation>
    <scope>NUCLEOTIDE SEQUENCE</scope>
    <source>
        <strain evidence="1">DY_R2A_6</strain>
    </source>
</reference>
<evidence type="ECO:0000313" key="1">
    <source>
        <dbReference type="EMBL" id="WAJ29464.1"/>
    </source>
</evidence>
<protein>
    <submittedName>
        <fullName evidence="1">Homocysteine S-methyltransferase family protein</fullName>
    </submittedName>
</protein>
<proteinExistence type="predicted"/>
<organism evidence="1 2">
    <name type="scientific">Antarcticirhabdus aurantiaca</name>
    <dbReference type="NCBI Taxonomy" id="2606717"/>
    <lineage>
        <taxon>Bacteria</taxon>
        <taxon>Pseudomonadati</taxon>
        <taxon>Pseudomonadota</taxon>
        <taxon>Alphaproteobacteria</taxon>
        <taxon>Hyphomicrobiales</taxon>
        <taxon>Aurantimonadaceae</taxon>
        <taxon>Antarcticirhabdus</taxon>
    </lineage>
</organism>
<name>A0ACD4NRM9_9HYPH</name>
<keyword evidence="2" id="KW-1185">Reference proteome</keyword>
<accession>A0ACD4NRM9</accession>